<protein>
    <submittedName>
        <fullName evidence="7">Regulatory GntR family protein</fullName>
    </submittedName>
</protein>
<dbReference type="AlphaFoldDB" id="A0A4R2IBH1"/>
<evidence type="ECO:0000256" key="4">
    <source>
        <dbReference type="ARBA" id="ARBA00023172"/>
    </source>
</evidence>
<feature type="domain" description="Tyr recombinase" evidence="6">
    <location>
        <begin position="20"/>
        <end position="220"/>
    </location>
</feature>
<dbReference type="InterPro" id="IPR013762">
    <property type="entry name" value="Integrase-like_cat_sf"/>
</dbReference>
<gene>
    <name evidence="7" type="ORF">EV646_1152</name>
</gene>
<dbReference type="GO" id="GO:0003677">
    <property type="term" value="F:DNA binding"/>
    <property type="evidence" value="ECO:0007669"/>
    <property type="project" value="UniProtKB-KW"/>
</dbReference>
<dbReference type="PROSITE" id="PS51898">
    <property type="entry name" value="TYR_RECOMBINASE"/>
    <property type="match status" value="1"/>
</dbReference>
<evidence type="ECO:0000259" key="6">
    <source>
        <dbReference type="PROSITE" id="PS51898"/>
    </source>
</evidence>
<name>A0A4R2IBH1_9ACTN</name>
<dbReference type="InterPro" id="IPR036388">
    <property type="entry name" value="WH-like_DNA-bd_sf"/>
</dbReference>
<dbReference type="PANTHER" id="PTHR30349:SF91">
    <property type="entry name" value="INTA PROTEIN"/>
    <property type="match status" value="1"/>
</dbReference>
<dbReference type="PRINTS" id="PR00035">
    <property type="entry name" value="HTHGNTR"/>
</dbReference>
<dbReference type="SMART" id="SM00345">
    <property type="entry name" value="HTH_GNTR"/>
    <property type="match status" value="1"/>
</dbReference>
<evidence type="ECO:0000259" key="5">
    <source>
        <dbReference type="PROSITE" id="PS50949"/>
    </source>
</evidence>
<dbReference type="Pfam" id="PF00392">
    <property type="entry name" value="GntR"/>
    <property type="match status" value="1"/>
</dbReference>
<dbReference type="Proteomes" id="UP000295573">
    <property type="component" value="Unassembled WGS sequence"/>
</dbReference>
<organism evidence="7 8">
    <name type="scientific">Kribbella antiqua</name>
    <dbReference type="NCBI Taxonomy" id="2512217"/>
    <lineage>
        <taxon>Bacteria</taxon>
        <taxon>Bacillati</taxon>
        <taxon>Actinomycetota</taxon>
        <taxon>Actinomycetes</taxon>
        <taxon>Propionibacteriales</taxon>
        <taxon>Kribbellaceae</taxon>
        <taxon>Kribbella</taxon>
    </lineage>
</organism>
<dbReference type="InterPro" id="IPR002104">
    <property type="entry name" value="Integrase_catalytic"/>
</dbReference>
<reference evidence="7 8" key="1">
    <citation type="journal article" date="2015" name="Stand. Genomic Sci.">
        <title>Genomic Encyclopedia of Bacterial and Archaeal Type Strains, Phase III: the genomes of soil and plant-associated and newly described type strains.</title>
        <authorList>
            <person name="Whitman W.B."/>
            <person name="Woyke T."/>
            <person name="Klenk H.P."/>
            <person name="Zhou Y."/>
            <person name="Lilburn T.G."/>
            <person name="Beck B.J."/>
            <person name="De Vos P."/>
            <person name="Vandamme P."/>
            <person name="Eisen J.A."/>
            <person name="Garrity G."/>
            <person name="Hugenholtz P."/>
            <person name="Kyrpides N.C."/>
        </authorList>
    </citation>
    <scope>NUCLEOTIDE SEQUENCE [LARGE SCALE GENOMIC DNA]</scope>
    <source>
        <strain evidence="7 8">VKM Ac-2541</strain>
    </source>
</reference>
<evidence type="ECO:0000256" key="2">
    <source>
        <dbReference type="ARBA" id="ARBA00023125"/>
    </source>
</evidence>
<evidence type="ECO:0000256" key="3">
    <source>
        <dbReference type="ARBA" id="ARBA00023163"/>
    </source>
</evidence>
<dbReference type="PROSITE" id="PS50949">
    <property type="entry name" value="HTH_GNTR"/>
    <property type="match status" value="1"/>
</dbReference>
<dbReference type="PANTHER" id="PTHR30349">
    <property type="entry name" value="PHAGE INTEGRASE-RELATED"/>
    <property type="match status" value="1"/>
</dbReference>
<dbReference type="SUPFAM" id="SSF46785">
    <property type="entry name" value="Winged helix' DNA-binding domain"/>
    <property type="match status" value="1"/>
</dbReference>
<dbReference type="InterPro" id="IPR000524">
    <property type="entry name" value="Tscrpt_reg_HTH_GntR"/>
</dbReference>
<dbReference type="Gene3D" id="1.10.10.10">
    <property type="entry name" value="Winged helix-like DNA-binding domain superfamily/Winged helix DNA-binding domain"/>
    <property type="match status" value="1"/>
</dbReference>
<dbReference type="EMBL" id="SLWR01000015">
    <property type="protein sequence ID" value="TCO41466.1"/>
    <property type="molecule type" value="Genomic_DNA"/>
</dbReference>
<dbReference type="GO" id="GO:0006310">
    <property type="term" value="P:DNA recombination"/>
    <property type="evidence" value="ECO:0007669"/>
    <property type="project" value="UniProtKB-KW"/>
</dbReference>
<dbReference type="CDD" id="cd01189">
    <property type="entry name" value="INT_ICEBs1_C_like"/>
    <property type="match status" value="1"/>
</dbReference>
<keyword evidence="1" id="KW-0805">Transcription regulation</keyword>
<sequence>MRYKWIPINPMGFAEAPAAPKARPPSVSETARILAEAWKDPDWGTLVWLTMMGGNRRGELCAIRWRHVDLDREVIHVQRAIGQYAGETWESDTKSESDRRVVLDPETVAVLEEHRQRCEQRAAAIDVKLSDDAFVFSREPDGSRHLRPDSVTQRFSRLVGRLGIETSIHKLRAYNATELISAGFDLRIVAGRLGHGSGGVTTMRHYVPWVSEADQRAAGPMAVRAPARPLTGALPPMVPFEARHPFEYIAVQLRDDIYQGRLPIGTAIPSVKILAQELSVARSTIHRALHLLKEWGLVRVVPDRPTLVLPTAPLTDQPLTADGSVPAEGPIAEDDRLARQVLELEVRRLGTLVTTLRAKVAADDDDSLHRLLVGAIRRQGGLPAEIEDYELVVRLPGEAKTLATYVALAP</sequence>
<accession>A0A4R2IBH1</accession>
<dbReference type="SUPFAM" id="SSF56349">
    <property type="entry name" value="DNA breaking-rejoining enzymes"/>
    <property type="match status" value="1"/>
</dbReference>
<dbReference type="Gene3D" id="1.10.443.10">
    <property type="entry name" value="Intergrase catalytic core"/>
    <property type="match status" value="1"/>
</dbReference>
<keyword evidence="4" id="KW-0233">DNA recombination</keyword>
<keyword evidence="8" id="KW-1185">Reference proteome</keyword>
<evidence type="ECO:0000256" key="1">
    <source>
        <dbReference type="ARBA" id="ARBA00023015"/>
    </source>
</evidence>
<dbReference type="InterPro" id="IPR036390">
    <property type="entry name" value="WH_DNA-bd_sf"/>
</dbReference>
<feature type="domain" description="HTH gntR-type" evidence="5">
    <location>
        <begin position="243"/>
        <end position="311"/>
    </location>
</feature>
<comment type="caution">
    <text evidence="7">The sequence shown here is derived from an EMBL/GenBank/DDBJ whole genome shotgun (WGS) entry which is preliminary data.</text>
</comment>
<proteinExistence type="predicted"/>
<keyword evidence="2" id="KW-0238">DNA-binding</keyword>
<dbReference type="GO" id="GO:0015074">
    <property type="term" value="P:DNA integration"/>
    <property type="evidence" value="ECO:0007669"/>
    <property type="project" value="InterPro"/>
</dbReference>
<evidence type="ECO:0000313" key="7">
    <source>
        <dbReference type="EMBL" id="TCO41466.1"/>
    </source>
</evidence>
<dbReference type="GO" id="GO:0003700">
    <property type="term" value="F:DNA-binding transcription factor activity"/>
    <property type="evidence" value="ECO:0007669"/>
    <property type="project" value="InterPro"/>
</dbReference>
<keyword evidence="3" id="KW-0804">Transcription</keyword>
<evidence type="ECO:0000313" key="8">
    <source>
        <dbReference type="Proteomes" id="UP000295573"/>
    </source>
</evidence>
<dbReference type="Pfam" id="PF00589">
    <property type="entry name" value="Phage_integrase"/>
    <property type="match status" value="1"/>
</dbReference>
<dbReference type="InterPro" id="IPR011010">
    <property type="entry name" value="DNA_brk_join_enz"/>
</dbReference>
<dbReference type="InterPro" id="IPR050090">
    <property type="entry name" value="Tyrosine_recombinase_XerCD"/>
</dbReference>